<evidence type="ECO:0000313" key="1">
    <source>
        <dbReference type="EMBL" id="KIC71439.1"/>
    </source>
</evidence>
<gene>
    <name evidence="1" type="ORF">DB44_DQ00040</name>
</gene>
<evidence type="ECO:0000313" key="2">
    <source>
        <dbReference type="Proteomes" id="UP000031465"/>
    </source>
</evidence>
<dbReference type="RefSeq" id="WP_039359215.1">
    <property type="nucleotide sequence ID" value="NZ_JSAN01000089.1"/>
</dbReference>
<name>A0A0C1H129_9BACT</name>
<sequence length="61" mass="6855">MDNPNNFKQKLLALKKSKKAPVVNQSNQAELTIEEMGKRIAESKKPKVHSFSNPVNGNTLY</sequence>
<protein>
    <submittedName>
        <fullName evidence="1">Uncharacterized protein</fullName>
    </submittedName>
</protein>
<organism evidence="1 2">
    <name type="scientific">Candidatus Protochlamydia amoebophila</name>
    <dbReference type="NCBI Taxonomy" id="362787"/>
    <lineage>
        <taxon>Bacteria</taxon>
        <taxon>Pseudomonadati</taxon>
        <taxon>Chlamydiota</taxon>
        <taxon>Chlamydiia</taxon>
        <taxon>Parachlamydiales</taxon>
        <taxon>Parachlamydiaceae</taxon>
        <taxon>Candidatus Protochlamydia</taxon>
    </lineage>
</organism>
<comment type="caution">
    <text evidence="1">The sequence shown here is derived from an EMBL/GenBank/DDBJ whole genome shotgun (WGS) entry which is preliminary data.</text>
</comment>
<dbReference type="AlphaFoldDB" id="A0A0C1H129"/>
<dbReference type="Proteomes" id="UP000031465">
    <property type="component" value="Unassembled WGS sequence"/>
</dbReference>
<dbReference type="EMBL" id="JSAN01000089">
    <property type="protein sequence ID" value="KIC71439.1"/>
    <property type="molecule type" value="Genomic_DNA"/>
</dbReference>
<reference evidence="1 2" key="1">
    <citation type="journal article" date="2014" name="Mol. Biol. Evol.">
        <title>Massive expansion of Ubiquitination-related gene families within the Chlamydiae.</title>
        <authorList>
            <person name="Domman D."/>
            <person name="Collingro A."/>
            <person name="Lagkouvardos I."/>
            <person name="Gehre L."/>
            <person name="Weinmaier T."/>
            <person name="Rattei T."/>
            <person name="Subtil A."/>
            <person name="Horn M."/>
        </authorList>
    </citation>
    <scope>NUCLEOTIDE SEQUENCE [LARGE SCALE GENOMIC DNA]</scope>
    <source>
        <strain evidence="1 2">EI2</strain>
    </source>
</reference>
<accession>A0A0C1H129</accession>
<proteinExistence type="predicted"/>
<dbReference type="PATRIC" id="fig|362787.3.peg.1430"/>